<dbReference type="PANTHER" id="PTHR43743">
    <property type="entry name" value="POTASSIUM-TRANSPORTING ATPASE ATP-BINDING SUBUNIT"/>
    <property type="match status" value="1"/>
</dbReference>
<dbReference type="InterPro" id="IPR006391">
    <property type="entry name" value="P-type_ATPase_bsu_IA"/>
</dbReference>
<evidence type="ECO:0000256" key="2">
    <source>
        <dbReference type="SAM" id="Phobius"/>
    </source>
</evidence>
<feature type="region of interest" description="Disordered" evidence="1">
    <location>
        <begin position="69"/>
        <end position="89"/>
    </location>
</feature>
<dbReference type="GO" id="GO:0016020">
    <property type="term" value="C:membrane"/>
    <property type="evidence" value="ECO:0007669"/>
    <property type="project" value="InterPro"/>
</dbReference>
<dbReference type="PANTHER" id="PTHR43743:SF1">
    <property type="entry name" value="POTASSIUM-TRANSPORTING ATPASE ATP-BINDING SUBUNIT"/>
    <property type="match status" value="1"/>
</dbReference>
<keyword evidence="4" id="KW-1185">Reference proteome</keyword>
<protein>
    <submittedName>
        <fullName evidence="3">Uncharacterized protein</fullName>
    </submittedName>
</protein>
<reference evidence="3" key="1">
    <citation type="journal article" date="2014" name="Int. J. Syst. Evol. Microbiol.">
        <title>Complete genome sequence of Corynebacterium casei LMG S-19264T (=DSM 44701T), isolated from a smear-ripened cheese.</title>
        <authorList>
            <consortium name="US DOE Joint Genome Institute (JGI-PGF)"/>
            <person name="Walter F."/>
            <person name="Albersmeier A."/>
            <person name="Kalinowski J."/>
            <person name="Ruckert C."/>
        </authorList>
    </citation>
    <scope>NUCLEOTIDE SEQUENCE</scope>
    <source>
        <strain evidence="3">JCM 3131</strain>
    </source>
</reference>
<gene>
    <name evidence="3" type="ORF">GCM10010145_18700</name>
</gene>
<evidence type="ECO:0000256" key="1">
    <source>
        <dbReference type="SAM" id="MobiDB-lite"/>
    </source>
</evidence>
<keyword evidence="2" id="KW-1133">Transmembrane helix</keyword>
<keyword evidence="2" id="KW-0812">Transmembrane</keyword>
<dbReference type="AlphaFoldDB" id="A0A918BCU2"/>
<dbReference type="GO" id="GO:0005524">
    <property type="term" value="F:ATP binding"/>
    <property type="evidence" value="ECO:0007669"/>
    <property type="project" value="UniProtKB-KW"/>
</dbReference>
<reference evidence="3" key="2">
    <citation type="submission" date="2020-09" db="EMBL/GenBank/DDBJ databases">
        <authorList>
            <person name="Sun Q."/>
            <person name="Ohkuma M."/>
        </authorList>
    </citation>
    <scope>NUCLEOTIDE SEQUENCE</scope>
    <source>
        <strain evidence="3">JCM 3131</strain>
    </source>
</reference>
<comment type="caution">
    <text evidence="3">The sequence shown here is derived from an EMBL/GenBank/DDBJ whole genome shotgun (WGS) entry which is preliminary data.</text>
</comment>
<organism evidence="3 4">
    <name type="scientific">Streptomyces ruber</name>
    <dbReference type="NCBI Taxonomy" id="83378"/>
    <lineage>
        <taxon>Bacteria</taxon>
        <taxon>Bacillati</taxon>
        <taxon>Actinomycetota</taxon>
        <taxon>Actinomycetes</taxon>
        <taxon>Kitasatosporales</taxon>
        <taxon>Streptomycetaceae</taxon>
        <taxon>Streptomyces</taxon>
    </lineage>
</organism>
<accession>A0A918BCU2</accession>
<name>A0A918BCU2_9ACTN</name>
<dbReference type="EMBL" id="BMQK01000003">
    <property type="protein sequence ID" value="GGQ50009.1"/>
    <property type="molecule type" value="Genomic_DNA"/>
</dbReference>
<proteinExistence type="predicted"/>
<evidence type="ECO:0000313" key="4">
    <source>
        <dbReference type="Proteomes" id="UP000620156"/>
    </source>
</evidence>
<dbReference type="GO" id="GO:0008556">
    <property type="term" value="F:P-type potassium transmembrane transporter activity"/>
    <property type="evidence" value="ECO:0007669"/>
    <property type="project" value="InterPro"/>
</dbReference>
<evidence type="ECO:0000313" key="3">
    <source>
        <dbReference type="EMBL" id="GGQ50009.1"/>
    </source>
</evidence>
<dbReference type="Proteomes" id="UP000620156">
    <property type="component" value="Unassembled WGS sequence"/>
</dbReference>
<keyword evidence="2" id="KW-0472">Membrane</keyword>
<feature type="transmembrane region" description="Helical" evidence="2">
    <location>
        <begin position="6"/>
        <end position="25"/>
    </location>
</feature>
<sequence>MTAENVVGPVVAVALIGCPVLALVLPETMTTGTSAAKEAGDMVDLDSGPTELIELIEIVEIGNQSLITRGRTSSTSCGCPRRTPRSSPR</sequence>